<dbReference type="STRING" id="7868.ENSCMIP00000028209"/>
<dbReference type="PROSITE" id="PS00455">
    <property type="entry name" value="AMP_BINDING"/>
    <property type="match status" value="1"/>
</dbReference>
<dbReference type="GO" id="GO:0005783">
    <property type="term" value="C:endoplasmic reticulum"/>
    <property type="evidence" value="ECO:0007669"/>
    <property type="project" value="TreeGrafter"/>
</dbReference>
<dbReference type="InterPro" id="IPR042099">
    <property type="entry name" value="ANL_N_sf"/>
</dbReference>
<gene>
    <name evidence="6" type="primary">LOC103181022</name>
</gene>
<evidence type="ECO:0000256" key="1">
    <source>
        <dbReference type="ARBA" id="ARBA00022598"/>
    </source>
</evidence>
<dbReference type="EC" id="6.2.1.3" evidence="4"/>
<organism evidence="6 7">
    <name type="scientific">Callorhinchus milii</name>
    <name type="common">Ghost shark</name>
    <dbReference type="NCBI Taxonomy" id="7868"/>
    <lineage>
        <taxon>Eukaryota</taxon>
        <taxon>Metazoa</taxon>
        <taxon>Chordata</taxon>
        <taxon>Craniata</taxon>
        <taxon>Vertebrata</taxon>
        <taxon>Chondrichthyes</taxon>
        <taxon>Holocephali</taxon>
        <taxon>Chimaeriformes</taxon>
        <taxon>Callorhinchidae</taxon>
        <taxon>Callorhinchus</taxon>
    </lineage>
</organism>
<reference evidence="7" key="2">
    <citation type="journal article" date="2007" name="PLoS Biol.">
        <title>Survey sequencing and comparative analysis of the elephant shark (Callorhinchus milii) genome.</title>
        <authorList>
            <person name="Venkatesh B."/>
            <person name="Kirkness E.F."/>
            <person name="Loh Y.H."/>
            <person name="Halpern A.L."/>
            <person name="Lee A.P."/>
            <person name="Johnson J."/>
            <person name="Dandona N."/>
            <person name="Viswanathan L.D."/>
            <person name="Tay A."/>
            <person name="Venter J.C."/>
            <person name="Strausberg R.L."/>
            <person name="Brenner S."/>
        </authorList>
    </citation>
    <scope>NUCLEOTIDE SEQUENCE [LARGE SCALE GENOMIC DNA]</scope>
</reference>
<dbReference type="Ensembl" id="ENSCMIT00000028655.1">
    <property type="protein sequence ID" value="ENSCMIP00000028209.1"/>
    <property type="gene ID" value="ENSCMIG00000012251.1"/>
</dbReference>
<dbReference type="GO" id="GO:0016020">
    <property type="term" value="C:membrane"/>
    <property type="evidence" value="ECO:0007669"/>
    <property type="project" value="TreeGrafter"/>
</dbReference>
<reference evidence="7" key="1">
    <citation type="journal article" date="2006" name="Science">
        <title>Ancient noncoding elements conserved in the human genome.</title>
        <authorList>
            <person name="Venkatesh B."/>
            <person name="Kirkness E.F."/>
            <person name="Loh Y.H."/>
            <person name="Halpern A.L."/>
            <person name="Lee A.P."/>
            <person name="Johnson J."/>
            <person name="Dandona N."/>
            <person name="Viswanathan L.D."/>
            <person name="Tay A."/>
            <person name="Venter J.C."/>
            <person name="Strausberg R.L."/>
            <person name="Brenner S."/>
        </authorList>
    </citation>
    <scope>NUCLEOTIDE SEQUENCE [LARGE SCALE GENOMIC DNA]</scope>
</reference>
<name>A0A4W3ID61_CALMI</name>
<accession>A0A4W3ID61</accession>
<dbReference type="Gene3D" id="3.40.50.12780">
    <property type="entry name" value="N-terminal domain of ligase-like"/>
    <property type="match status" value="1"/>
</dbReference>
<dbReference type="Pfam" id="PF00501">
    <property type="entry name" value="AMP-binding"/>
    <property type="match status" value="1"/>
</dbReference>
<dbReference type="GO" id="GO:0004467">
    <property type="term" value="F:long-chain fatty acid-CoA ligase activity"/>
    <property type="evidence" value="ECO:0007669"/>
    <property type="project" value="UniProtKB-EC"/>
</dbReference>
<dbReference type="AlphaFoldDB" id="A0A4W3ID61"/>
<keyword evidence="1" id="KW-0436">Ligase</keyword>
<keyword evidence="2" id="KW-0276">Fatty acid metabolism</keyword>
<dbReference type="InterPro" id="IPR000873">
    <property type="entry name" value="AMP-dep_synth/lig_dom"/>
</dbReference>
<evidence type="ECO:0000313" key="6">
    <source>
        <dbReference type="Ensembl" id="ENSCMIP00000028209.1"/>
    </source>
</evidence>
<evidence type="ECO:0000256" key="3">
    <source>
        <dbReference type="ARBA" id="ARBA00023098"/>
    </source>
</evidence>
<protein>
    <recommendedName>
        <fullName evidence="4">long-chain-fatty-acid--CoA ligase</fullName>
        <ecNumber evidence="4">6.2.1.3</ecNumber>
    </recommendedName>
</protein>
<dbReference type="GeneTree" id="ENSGT00940000155332"/>
<evidence type="ECO:0000259" key="5">
    <source>
        <dbReference type="Pfam" id="PF00501"/>
    </source>
</evidence>
<dbReference type="PANTHER" id="PTHR43272">
    <property type="entry name" value="LONG-CHAIN-FATTY-ACID--COA LIGASE"/>
    <property type="match status" value="1"/>
</dbReference>
<feature type="domain" description="AMP-dependent synthetase/ligase" evidence="5">
    <location>
        <begin position="90"/>
        <end position="511"/>
    </location>
</feature>
<reference evidence="7" key="3">
    <citation type="journal article" date="2014" name="Nature">
        <title>Elephant shark genome provides unique insights into gnathostome evolution.</title>
        <authorList>
            <consortium name="International Elephant Shark Genome Sequencing Consortium"/>
            <person name="Venkatesh B."/>
            <person name="Lee A.P."/>
            <person name="Ravi V."/>
            <person name="Maurya A.K."/>
            <person name="Lian M.M."/>
            <person name="Swann J.B."/>
            <person name="Ohta Y."/>
            <person name="Flajnik M.F."/>
            <person name="Sutoh Y."/>
            <person name="Kasahara M."/>
            <person name="Hoon S."/>
            <person name="Gangu V."/>
            <person name="Roy S.W."/>
            <person name="Irimia M."/>
            <person name="Korzh V."/>
            <person name="Kondrychyn I."/>
            <person name="Lim Z.W."/>
            <person name="Tay B.H."/>
            <person name="Tohari S."/>
            <person name="Kong K.W."/>
            <person name="Ho S."/>
            <person name="Lorente-Galdos B."/>
            <person name="Quilez J."/>
            <person name="Marques-Bonet T."/>
            <person name="Raney B.J."/>
            <person name="Ingham P.W."/>
            <person name="Tay A."/>
            <person name="Hillier L.W."/>
            <person name="Minx P."/>
            <person name="Boehm T."/>
            <person name="Wilson R.K."/>
            <person name="Brenner S."/>
            <person name="Warren W.C."/>
        </authorList>
    </citation>
    <scope>NUCLEOTIDE SEQUENCE [LARGE SCALE GENOMIC DNA]</scope>
</reference>
<keyword evidence="3" id="KW-0443">Lipid metabolism</keyword>
<keyword evidence="7" id="KW-1185">Reference proteome</keyword>
<evidence type="ECO:0000313" key="7">
    <source>
        <dbReference type="Proteomes" id="UP000314986"/>
    </source>
</evidence>
<dbReference type="SUPFAM" id="SSF56801">
    <property type="entry name" value="Acetyl-CoA synthetase-like"/>
    <property type="match status" value="1"/>
</dbReference>
<reference evidence="6" key="4">
    <citation type="submission" date="2025-08" db="UniProtKB">
        <authorList>
            <consortium name="Ensembl"/>
        </authorList>
    </citation>
    <scope>IDENTIFICATION</scope>
</reference>
<dbReference type="InterPro" id="IPR020845">
    <property type="entry name" value="AMP-binding_CS"/>
</dbReference>
<dbReference type="Proteomes" id="UP000314986">
    <property type="component" value="Unassembled WGS sequence"/>
</dbReference>
<sequence>PLDEIYPEVKSALSNARIIIIIIVNNKLIEVPWFALDLMVPVIPFVVSSSIRITPAKQLWVSKVNDSVKIRMAESGLGSEDPLTVHQMFKYSVEKYHNHIALAYKRDEHLYRISYSIYYEKCRMTAKGFLKLGLDRYHGVGIMAYNCPEWFFANIGAIMAGGLSVGIYMTSSPQTYQHLALNTKANILVVENRKLAEKVLKVKNELPHLKAIVQLKGRKKATDPKIYTWKQLMELSNDIADKQLDDIIDSQYANQCCLIAYTSGSTGAPKGVMISHDNITWNANTSGINMDFGHNNSQERLVSYMPLSHVAVQIMDLWIQMAFGGLTYFANLVGDLSSTLMDEMREVEPTVFEGVPHIWEKMRRKVEHNQAHQSPLKVVIGLWARKVGRMASKNKINGKASVPLCYNVANALVFKKVHEEMGLDKCTRNFVGAAPISKRTLDFFHSLCIFIMPIYGLSESTGPHTTSISHQCQPLSCGKVMEGCKIKIYKTDEKLDGEICLWGRNIFMGYLNMPEQTEQTIDAEGWMHTGDLGYLSNDDFLFLTGKIKEFVILGNGMHINPLPIEDAIKNELTIVRHTLLILLFFQCEVNENTGEPSDVLTRETIAYCRRIGSKATTVSNILFQKDPAIYNAITKGIENVNKKTNSNIPKMNTFIILKRDFSIYGGELGKVFLCFDLLDFF</sequence>
<reference evidence="6" key="5">
    <citation type="submission" date="2025-09" db="UniProtKB">
        <authorList>
            <consortium name="Ensembl"/>
        </authorList>
    </citation>
    <scope>IDENTIFICATION</scope>
</reference>
<evidence type="ECO:0000256" key="2">
    <source>
        <dbReference type="ARBA" id="ARBA00022832"/>
    </source>
</evidence>
<proteinExistence type="predicted"/>
<dbReference type="InParanoid" id="A0A4W3ID61"/>
<evidence type="ECO:0000256" key="4">
    <source>
        <dbReference type="ARBA" id="ARBA00026121"/>
    </source>
</evidence>
<dbReference type="OMA" id="QCEVNEN"/>
<dbReference type="PANTHER" id="PTHR43272:SF32">
    <property type="entry name" value="AMP-DEPENDENT SYNTHETASE_LIGASE DOMAIN-CONTAINING PROTEIN"/>
    <property type="match status" value="1"/>
</dbReference>